<dbReference type="GO" id="GO:0016740">
    <property type="term" value="F:transferase activity"/>
    <property type="evidence" value="ECO:0007669"/>
    <property type="project" value="UniProtKB-KW"/>
</dbReference>
<dbReference type="GeneID" id="36556837"/>
<accession>A0A2I2GEJ5</accession>
<sequence>MSLKPIKLYWRNQVPNPSKVLVILEELGLPYETEFVELDALKQKPYTDVNPNGKVPAIYDPNQNLTLWESGAIVQYLITTYDTDHKISYAAAPESHHLLQWSFFQASGQGPYFGQSAWFNIFHEKFYGESPESAKVRYGNEVKRIAGVLDGVLAGRDWLVGDKCTYADLAFVMWNLQLPFFMSSRTGEHAWNPAEFPNFSRWQDAMMARESVKRVVAVLQDKEVKSL</sequence>
<evidence type="ECO:0000313" key="5">
    <source>
        <dbReference type="Proteomes" id="UP000234275"/>
    </source>
</evidence>
<dbReference type="Pfam" id="PF13409">
    <property type="entry name" value="GST_N_2"/>
    <property type="match status" value="1"/>
</dbReference>
<dbReference type="InterPro" id="IPR036282">
    <property type="entry name" value="Glutathione-S-Trfase_C_sf"/>
</dbReference>
<proteinExistence type="inferred from homology"/>
<dbReference type="Proteomes" id="UP000234275">
    <property type="component" value="Unassembled WGS sequence"/>
</dbReference>
<evidence type="ECO:0000313" key="4">
    <source>
        <dbReference type="EMBL" id="PLB51303.1"/>
    </source>
</evidence>
<dbReference type="AlphaFoldDB" id="A0A2I2GEJ5"/>
<name>A0A2I2GEJ5_9EURO</name>
<comment type="caution">
    <text evidence="4">The sequence shown here is derived from an EMBL/GenBank/DDBJ whole genome shotgun (WGS) entry which is preliminary data.</text>
</comment>
<dbReference type="Gene3D" id="1.20.1050.130">
    <property type="match status" value="1"/>
</dbReference>
<dbReference type="InterPro" id="IPR004046">
    <property type="entry name" value="GST_C"/>
</dbReference>
<feature type="domain" description="GST C-terminal" evidence="3">
    <location>
        <begin position="91"/>
        <end position="227"/>
    </location>
</feature>
<dbReference type="Pfam" id="PF00043">
    <property type="entry name" value="GST_C"/>
    <property type="match status" value="1"/>
</dbReference>
<dbReference type="SFLD" id="SFLDG01151">
    <property type="entry name" value="Main.2:_Nu-like"/>
    <property type="match status" value="1"/>
</dbReference>
<dbReference type="OrthoDB" id="422574at2759"/>
<dbReference type="InterPro" id="IPR010987">
    <property type="entry name" value="Glutathione-S-Trfase_C-like"/>
</dbReference>
<dbReference type="SUPFAM" id="SSF52833">
    <property type="entry name" value="Thioredoxin-like"/>
    <property type="match status" value="1"/>
</dbReference>
<reference evidence="4 5" key="1">
    <citation type="submission" date="2016-12" db="EMBL/GenBank/DDBJ databases">
        <title>The genomes of Aspergillus section Nigri reveals drivers in fungal speciation.</title>
        <authorList>
            <consortium name="DOE Joint Genome Institute"/>
            <person name="Vesth T.C."/>
            <person name="Nybo J."/>
            <person name="Theobald S."/>
            <person name="Brandl J."/>
            <person name="Frisvad J.C."/>
            <person name="Nielsen K.F."/>
            <person name="Lyhne E.K."/>
            <person name="Kogle M.E."/>
            <person name="Kuo A."/>
            <person name="Riley R."/>
            <person name="Clum A."/>
            <person name="Nolan M."/>
            <person name="Lipzen A."/>
            <person name="Salamov A."/>
            <person name="Henrissat B."/>
            <person name="Wiebenga A."/>
            <person name="De Vries R.P."/>
            <person name="Grigoriev I.V."/>
            <person name="Mortensen U.H."/>
            <person name="Andersen M.R."/>
            <person name="Baker S.E."/>
        </authorList>
    </citation>
    <scope>NUCLEOTIDE SEQUENCE [LARGE SCALE GENOMIC DNA]</scope>
    <source>
        <strain evidence="4 5">IBT 23096</strain>
    </source>
</reference>
<evidence type="ECO:0000259" key="3">
    <source>
        <dbReference type="PROSITE" id="PS50405"/>
    </source>
</evidence>
<organism evidence="4 5">
    <name type="scientific">Aspergillus steynii IBT 23096</name>
    <dbReference type="NCBI Taxonomy" id="1392250"/>
    <lineage>
        <taxon>Eukaryota</taxon>
        <taxon>Fungi</taxon>
        <taxon>Dikarya</taxon>
        <taxon>Ascomycota</taxon>
        <taxon>Pezizomycotina</taxon>
        <taxon>Eurotiomycetes</taxon>
        <taxon>Eurotiomycetidae</taxon>
        <taxon>Eurotiales</taxon>
        <taxon>Aspergillaceae</taxon>
        <taxon>Aspergillus</taxon>
        <taxon>Aspergillus subgen. Circumdati</taxon>
    </lineage>
</organism>
<evidence type="ECO:0000256" key="1">
    <source>
        <dbReference type="ARBA" id="ARBA00007409"/>
    </source>
</evidence>
<keyword evidence="5" id="KW-1185">Reference proteome</keyword>
<dbReference type="InterPro" id="IPR004045">
    <property type="entry name" value="Glutathione_S-Trfase_N"/>
</dbReference>
<evidence type="ECO:0000259" key="2">
    <source>
        <dbReference type="PROSITE" id="PS50404"/>
    </source>
</evidence>
<dbReference type="PROSITE" id="PS50405">
    <property type="entry name" value="GST_CTER"/>
    <property type="match status" value="1"/>
</dbReference>
<feature type="domain" description="GST N-terminal" evidence="2">
    <location>
        <begin position="4"/>
        <end position="85"/>
    </location>
</feature>
<dbReference type="SFLD" id="SFLDG00358">
    <property type="entry name" value="Main_(cytGST)"/>
    <property type="match status" value="1"/>
</dbReference>
<dbReference type="PROSITE" id="PS50404">
    <property type="entry name" value="GST_NTER"/>
    <property type="match status" value="1"/>
</dbReference>
<dbReference type="STRING" id="1392250.A0A2I2GEJ5"/>
<dbReference type="InterPro" id="IPR036249">
    <property type="entry name" value="Thioredoxin-like_sf"/>
</dbReference>
<dbReference type="VEuPathDB" id="FungiDB:P170DRAFT_436353"/>
<protein>
    <submittedName>
        <fullName evidence="4">Glutathione S-transferase</fullName>
    </submittedName>
</protein>
<dbReference type="PANTHER" id="PTHR44051:SF3">
    <property type="entry name" value="TRANSCRIPTIONAL REGULATOR URE2"/>
    <property type="match status" value="1"/>
</dbReference>
<dbReference type="InterPro" id="IPR040079">
    <property type="entry name" value="Glutathione_S-Trfase"/>
</dbReference>
<dbReference type="SUPFAM" id="SSF47616">
    <property type="entry name" value="GST C-terminal domain-like"/>
    <property type="match status" value="1"/>
</dbReference>
<dbReference type="PANTHER" id="PTHR44051">
    <property type="entry name" value="GLUTATHIONE S-TRANSFERASE-RELATED"/>
    <property type="match status" value="1"/>
</dbReference>
<dbReference type="CDD" id="cd03048">
    <property type="entry name" value="GST_N_Ure2p_like"/>
    <property type="match status" value="1"/>
</dbReference>
<dbReference type="RefSeq" id="XP_024706605.1">
    <property type="nucleotide sequence ID" value="XM_024849138.1"/>
</dbReference>
<dbReference type="EMBL" id="MSFO01000003">
    <property type="protein sequence ID" value="PLB51303.1"/>
    <property type="molecule type" value="Genomic_DNA"/>
</dbReference>
<gene>
    <name evidence="4" type="ORF">P170DRAFT_436353</name>
</gene>
<dbReference type="SFLD" id="SFLDS00019">
    <property type="entry name" value="Glutathione_Transferase_(cytos"/>
    <property type="match status" value="1"/>
</dbReference>
<comment type="similarity">
    <text evidence="1">Belongs to the GST superfamily.</text>
</comment>
<keyword evidence="4" id="KW-0808">Transferase</keyword>